<dbReference type="EMBL" id="JAVXUO010000596">
    <property type="protein sequence ID" value="KAK2990926.1"/>
    <property type="molecule type" value="Genomic_DNA"/>
</dbReference>
<evidence type="ECO:0000256" key="1">
    <source>
        <dbReference type="ARBA" id="ARBA00004170"/>
    </source>
</evidence>
<dbReference type="GO" id="GO:0009626">
    <property type="term" value="P:plant-type hypersensitive response"/>
    <property type="evidence" value="ECO:0007669"/>
    <property type="project" value="UniProtKB-KW"/>
</dbReference>
<dbReference type="PANTHER" id="PTHR46413:SF34">
    <property type="entry name" value="HEAVY METAL-ASSOCIATED ISOPRENYLATED PLANT PROTEIN 3-LIKE"/>
    <property type="match status" value="1"/>
</dbReference>
<name>A0AA88S2Q1_9ASTE</name>
<feature type="domain" description="HMA" evidence="3">
    <location>
        <begin position="35"/>
        <end position="99"/>
    </location>
</feature>
<dbReference type="InterPro" id="IPR006121">
    <property type="entry name" value="HMA_dom"/>
</dbReference>
<dbReference type="Proteomes" id="UP001187471">
    <property type="component" value="Unassembled WGS sequence"/>
</dbReference>
<feature type="compositionally biased region" description="Basic and acidic residues" evidence="2">
    <location>
        <begin position="11"/>
        <end position="36"/>
    </location>
</feature>
<feature type="region of interest" description="Disordered" evidence="2">
    <location>
        <begin position="93"/>
        <end position="145"/>
    </location>
</feature>
<accession>A0AA88S2Q1</accession>
<evidence type="ECO:0000256" key="2">
    <source>
        <dbReference type="SAM" id="MobiDB-lite"/>
    </source>
</evidence>
<feature type="region of interest" description="Disordered" evidence="2">
    <location>
        <begin position="222"/>
        <end position="250"/>
    </location>
</feature>
<proteinExistence type="predicted"/>
<feature type="compositionally biased region" description="Gly residues" evidence="2">
    <location>
        <begin position="228"/>
        <end position="250"/>
    </location>
</feature>
<dbReference type="SUPFAM" id="SSF55008">
    <property type="entry name" value="HMA, heavy metal-associated domain"/>
    <property type="match status" value="2"/>
</dbReference>
<evidence type="ECO:0000259" key="3">
    <source>
        <dbReference type="PROSITE" id="PS50846"/>
    </source>
</evidence>
<dbReference type="Gene3D" id="3.30.70.100">
    <property type="match status" value="2"/>
</dbReference>
<dbReference type="InterPro" id="IPR044594">
    <property type="entry name" value="HIPP01/3/5/6"/>
</dbReference>
<dbReference type="PANTHER" id="PTHR46413">
    <property type="entry name" value="HEAVY METAL-ASSOCIATED ISOPRENYLATED PLANT PROTEIN 6"/>
    <property type="match status" value="1"/>
</dbReference>
<dbReference type="Pfam" id="PF00403">
    <property type="entry name" value="HMA"/>
    <property type="match status" value="2"/>
</dbReference>
<sequence length="299" mass="32704">MLPYSDPQRSGNKERETNKHHNKNDEKGGKKDKPSNEIVLKVDLHCDGCATKVYRIIRGLQGVESVRGGDKDPNKLTVIGKLDPVELREKLQHMTKKNVEIISPSQKKDKDKNNGEKKKNSDENQNEKNSAGAGDKPAKKPEEKKIIKEPAVTTVMLKVCLHCEGCIEKIQKVVRKTKGYLDMEVDRQKDLVTVRGTVDGKALAEALKGKLKKAVEIVPPKKEKNEAAGGGSDSGKGAKAAGGGGDGGWRVEGNKTEWGYPSNPYPYPNPLVHGSGYVVEHVYAPSIFSDENPNACSIM</sequence>
<reference evidence="4" key="1">
    <citation type="submission" date="2022-12" db="EMBL/GenBank/DDBJ databases">
        <title>Draft genome assemblies for two species of Escallonia (Escalloniales).</title>
        <authorList>
            <person name="Chanderbali A."/>
            <person name="Dervinis C."/>
            <person name="Anghel I."/>
            <person name="Soltis D."/>
            <person name="Soltis P."/>
            <person name="Zapata F."/>
        </authorList>
    </citation>
    <scope>NUCLEOTIDE SEQUENCE</scope>
    <source>
        <strain evidence="4">UCBG92.1500</strain>
        <tissue evidence="4">Leaf</tissue>
    </source>
</reference>
<comment type="caution">
    <text evidence="4">The sequence shown here is derived from an EMBL/GenBank/DDBJ whole genome shotgun (WGS) entry which is preliminary data.</text>
</comment>
<evidence type="ECO:0000313" key="4">
    <source>
        <dbReference type="EMBL" id="KAK2990926.1"/>
    </source>
</evidence>
<organism evidence="4 5">
    <name type="scientific">Escallonia rubra</name>
    <dbReference type="NCBI Taxonomy" id="112253"/>
    <lineage>
        <taxon>Eukaryota</taxon>
        <taxon>Viridiplantae</taxon>
        <taxon>Streptophyta</taxon>
        <taxon>Embryophyta</taxon>
        <taxon>Tracheophyta</taxon>
        <taxon>Spermatophyta</taxon>
        <taxon>Magnoliopsida</taxon>
        <taxon>eudicotyledons</taxon>
        <taxon>Gunneridae</taxon>
        <taxon>Pentapetalae</taxon>
        <taxon>asterids</taxon>
        <taxon>campanulids</taxon>
        <taxon>Escalloniales</taxon>
        <taxon>Escalloniaceae</taxon>
        <taxon>Escallonia</taxon>
    </lineage>
</organism>
<feature type="compositionally biased region" description="Basic and acidic residues" evidence="2">
    <location>
        <begin position="106"/>
        <end position="126"/>
    </location>
</feature>
<dbReference type="GO" id="GO:0046872">
    <property type="term" value="F:metal ion binding"/>
    <property type="evidence" value="ECO:0007669"/>
    <property type="project" value="InterPro"/>
</dbReference>
<comment type="subcellular location">
    <subcellularLocation>
        <location evidence="1">Membrane</location>
        <topology evidence="1">Peripheral membrane protein</topology>
    </subcellularLocation>
</comment>
<evidence type="ECO:0000313" key="5">
    <source>
        <dbReference type="Proteomes" id="UP001187471"/>
    </source>
</evidence>
<gene>
    <name evidence="4" type="ORF">RJ640_021901</name>
</gene>
<keyword evidence="5" id="KW-1185">Reference proteome</keyword>
<dbReference type="AlphaFoldDB" id="A0AA88S2Q1"/>
<feature type="domain" description="HMA" evidence="3">
    <location>
        <begin position="152"/>
        <end position="215"/>
    </location>
</feature>
<dbReference type="GO" id="GO:0016020">
    <property type="term" value="C:membrane"/>
    <property type="evidence" value="ECO:0007669"/>
    <property type="project" value="UniProtKB-SubCell"/>
</dbReference>
<protein>
    <recommendedName>
        <fullName evidence="3">HMA domain-containing protein</fullName>
    </recommendedName>
</protein>
<dbReference type="PROSITE" id="PS50846">
    <property type="entry name" value="HMA_2"/>
    <property type="match status" value="2"/>
</dbReference>
<dbReference type="CDD" id="cd00371">
    <property type="entry name" value="HMA"/>
    <property type="match status" value="2"/>
</dbReference>
<dbReference type="InterPro" id="IPR036163">
    <property type="entry name" value="HMA_dom_sf"/>
</dbReference>
<feature type="compositionally biased region" description="Basic and acidic residues" evidence="2">
    <location>
        <begin position="136"/>
        <end position="145"/>
    </location>
</feature>
<feature type="region of interest" description="Disordered" evidence="2">
    <location>
        <begin position="1"/>
        <end position="36"/>
    </location>
</feature>